<sequence>MSRLRQSCSPHLAEYLNLGTTVYSLPPGISTKETVMEEINEATLQYLNVNDPIDRAAHQQCLLQSGIDGSVEEAATRIIKASTSYAIRALGITAPTTLIPTSQTAAPEAEAVKQARRRGRPARTSTPHNTIRLSPKTYAGMG</sequence>
<dbReference type="Proteomes" id="UP000886595">
    <property type="component" value="Unassembled WGS sequence"/>
</dbReference>
<evidence type="ECO:0000313" key="2">
    <source>
        <dbReference type="EMBL" id="KAG2297798.1"/>
    </source>
</evidence>
<feature type="region of interest" description="Disordered" evidence="1">
    <location>
        <begin position="115"/>
        <end position="142"/>
    </location>
</feature>
<protein>
    <submittedName>
        <fullName evidence="2">Uncharacterized protein</fullName>
    </submittedName>
</protein>
<evidence type="ECO:0000256" key="1">
    <source>
        <dbReference type="SAM" id="MobiDB-lite"/>
    </source>
</evidence>
<comment type="caution">
    <text evidence="2">The sequence shown here is derived from an EMBL/GenBank/DDBJ whole genome shotgun (WGS) entry which is preliminary data.</text>
</comment>
<gene>
    <name evidence="2" type="ORF">Bca52824_034270</name>
</gene>
<organism evidence="2 3">
    <name type="scientific">Brassica carinata</name>
    <name type="common">Ethiopian mustard</name>
    <name type="synonym">Abyssinian cabbage</name>
    <dbReference type="NCBI Taxonomy" id="52824"/>
    <lineage>
        <taxon>Eukaryota</taxon>
        <taxon>Viridiplantae</taxon>
        <taxon>Streptophyta</taxon>
        <taxon>Embryophyta</taxon>
        <taxon>Tracheophyta</taxon>
        <taxon>Spermatophyta</taxon>
        <taxon>Magnoliopsida</taxon>
        <taxon>eudicotyledons</taxon>
        <taxon>Gunneridae</taxon>
        <taxon>Pentapetalae</taxon>
        <taxon>rosids</taxon>
        <taxon>malvids</taxon>
        <taxon>Brassicales</taxon>
        <taxon>Brassicaceae</taxon>
        <taxon>Brassiceae</taxon>
        <taxon>Brassica</taxon>
    </lineage>
</organism>
<name>A0A8X7S247_BRACI</name>
<keyword evidence="3" id="KW-1185">Reference proteome</keyword>
<dbReference type="OrthoDB" id="1059173at2759"/>
<feature type="compositionally biased region" description="Polar residues" evidence="1">
    <location>
        <begin position="123"/>
        <end position="132"/>
    </location>
</feature>
<accession>A0A8X7S247</accession>
<evidence type="ECO:0000313" key="3">
    <source>
        <dbReference type="Proteomes" id="UP000886595"/>
    </source>
</evidence>
<reference evidence="2 3" key="1">
    <citation type="submission" date="2020-02" db="EMBL/GenBank/DDBJ databases">
        <authorList>
            <person name="Ma Q."/>
            <person name="Huang Y."/>
            <person name="Song X."/>
            <person name="Pei D."/>
        </authorList>
    </citation>
    <scope>NUCLEOTIDE SEQUENCE [LARGE SCALE GENOMIC DNA]</scope>
    <source>
        <strain evidence="2">Sxm20200214</strain>
        <tissue evidence="2">Leaf</tissue>
    </source>
</reference>
<dbReference type="EMBL" id="JAAMPC010000008">
    <property type="protein sequence ID" value="KAG2297798.1"/>
    <property type="molecule type" value="Genomic_DNA"/>
</dbReference>
<proteinExistence type="predicted"/>
<dbReference type="AlphaFoldDB" id="A0A8X7S247"/>